<protein>
    <submittedName>
        <fullName evidence="1">Uncharacterized protein</fullName>
    </submittedName>
</protein>
<dbReference type="AlphaFoldDB" id="A0A382B1D4"/>
<name>A0A382B1D4_9ZZZZ</name>
<sequence>KIVKDKLANIAKDQDLSRYIL</sequence>
<accession>A0A382B1D4</accession>
<feature type="non-terminal residue" evidence="1">
    <location>
        <position position="1"/>
    </location>
</feature>
<proteinExistence type="predicted"/>
<reference evidence="1" key="1">
    <citation type="submission" date="2018-05" db="EMBL/GenBank/DDBJ databases">
        <authorList>
            <person name="Lanie J.A."/>
            <person name="Ng W.-L."/>
            <person name="Kazmierczak K.M."/>
            <person name="Andrzejewski T.M."/>
            <person name="Davidsen T.M."/>
            <person name="Wayne K.J."/>
            <person name="Tettelin H."/>
            <person name="Glass J.I."/>
            <person name="Rusch D."/>
            <person name="Podicherti R."/>
            <person name="Tsui H.-C.T."/>
            <person name="Winkler M.E."/>
        </authorList>
    </citation>
    <scope>NUCLEOTIDE SEQUENCE</scope>
</reference>
<dbReference type="EMBL" id="UINC01027583">
    <property type="protein sequence ID" value="SVB07073.1"/>
    <property type="molecule type" value="Genomic_DNA"/>
</dbReference>
<evidence type="ECO:0000313" key="1">
    <source>
        <dbReference type="EMBL" id="SVB07073.1"/>
    </source>
</evidence>
<organism evidence="1">
    <name type="scientific">marine metagenome</name>
    <dbReference type="NCBI Taxonomy" id="408172"/>
    <lineage>
        <taxon>unclassified sequences</taxon>
        <taxon>metagenomes</taxon>
        <taxon>ecological metagenomes</taxon>
    </lineage>
</organism>
<gene>
    <name evidence="1" type="ORF">METZ01_LOCUS159927</name>
</gene>